<feature type="signal peptide" evidence="1">
    <location>
        <begin position="1"/>
        <end position="31"/>
    </location>
</feature>
<feature type="domain" description="Nose resistant-to-fluoxetine protein N-terminal" evidence="2">
    <location>
        <begin position="63"/>
        <end position="206"/>
    </location>
</feature>
<dbReference type="EMBL" id="GDHC01016671">
    <property type="protein sequence ID" value="JAQ01958.1"/>
    <property type="molecule type" value="Transcribed_RNA"/>
</dbReference>
<dbReference type="InterPro" id="IPR006621">
    <property type="entry name" value="Nose-resist-to-fluoxetine_N"/>
</dbReference>
<evidence type="ECO:0000256" key="1">
    <source>
        <dbReference type="SAM" id="SignalP"/>
    </source>
</evidence>
<evidence type="ECO:0000259" key="2">
    <source>
        <dbReference type="SMART" id="SM00703"/>
    </source>
</evidence>
<feature type="non-terminal residue" evidence="3">
    <location>
        <position position="206"/>
    </location>
</feature>
<gene>
    <name evidence="3" type="ORF">g.43938</name>
</gene>
<protein>
    <recommendedName>
        <fullName evidence="2">Nose resistant-to-fluoxetine protein N-terminal domain-containing protein</fullName>
    </recommendedName>
</protein>
<evidence type="ECO:0000313" key="3">
    <source>
        <dbReference type="EMBL" id="JAQ01958.1"/>
    </source>
</evidence>
<feature type="chain" id="PRO_5007527000" description="Nose resistant-to-fluoxetine protein N-terminal domain-containing protein" evidence="1">
    <location>
        <begin position="32"/>
        <end position="206"/>
    </location>
</feature>
<dbReference type="PANTHER" id="PTHR11161">
    <property type="entry name" value="O-ACYLTRANSFERASE"/>
    <property type="match status" value="1"/>
</dbReference>
<sequence length="206" mass="22771">MPPRAMFSVPGAVFSASVAMYLATCLPASSSEDPPPNTPRLPWIPTLINQGLENFVPRGISEDSLCTKHGKVYEQHLRNLTLWAVQMVDASSRGPSGVLTGNSYQFGDFDECIRVHELTHDIRGKYVVVKFTFWQGDSNDVSSKKASAVFKFPSPDASTWEVFEATNDRRIMERNILRWALCIPESCGDGDIETSLVSTITPIASK</sequence>
<keyword evidence="1" id="KW-0732">Signal</keyword>
<dbReference type="Pfam" id="PF20146">
    <property type="entry name" value="NRF"/>
    <property type="match status" value="1"/>
</dbReference>
<proteinExistence type="predicted"/>
<dbReference type="PANTHER" id="PTHR11161:SF71">
    <property type="entry name" value="NOSE RESISTANT-TO-FLUOXETINE PROTEIN N-TERMINAL DOMAIN-CONTAINING PROTEIN"/>
    <property type="match status" value="1"/>
</dbReference>
<organism evidence="3">
    <name type="scientific">Lygus hesperus</name>
    <name type="common">Western plant bug</name>
    <dbReference type="NCBI Taxonomy" id="30085"/>
    <lineage>
        <taxon>Eukaryota</taxon>
        <taxon>Metazoa</taxon>
        <taxon>Ecdysozoa</taxon>
        <taxon>Arthropoda</taxon>
        <taxon>Hexapoda</taxon>
        <taxon>Insecta</taxon>
        <taxon>Pterygota</taxon>
        <taxon>Neoptera</taxon>
        <taxon>Paraneoptera</taxon>
        <taxon>Hemiptera</taxon>
        <taxon>Heteroptera</taxon>
        <taxon>Panheteroptera</taxon>
        <taxon>Cimicomorpha</taxon>
        <taxon>Miridae</taxon>
        <taxon>Mirini</taxon>
        <taxon>Lygus</taxon>
    </lineage>
</organism>
<dbReference type="AlphaFoldDB" id="A0A146L0Q5"/>
<name>A0A146L0Q5_LYGHE</name>
<dbReference type="SMART" id="SM00703">
    <property type="entry name" value="NRF"/>
    <property type="match status" value="1"/>
</dbReference>
<reference evidence="3" key="1">
    <citation type="journal article" date="2016" name="Gigascience">
        <title>De novo construction of an expanded transcriptome assembly for the western tarnished plant bug, Lygus hesperus.</title>
        <authorList>
            <person name="Tassone E.E."/>
            <person name="Geib S.M."/>
            <person name="Hall B."/>
            <person name="Fabrick J.A."/>
            <person name="Brent C.S."/>
            <person name="Hull J.J."/>
        </authorList>
    </citation>
    <scope>NUCLEOTIDE SEQUENCE</scope>
</reference>
<dbReference type="InterPro" id="IPR052728">
    <property type="entry name" value="O2_lipid_transport_reg"/>
</dbReference>
<accession>A0A146L0Q5</accession>